<protein>
    <recommendedName>
        <fullName evidence="5 6">Cell division protein FtsA</fullName>
    </recommendedName>
</protein>
<evidence type="ECO:0000256" key="2">
    <source>
        <dbReference type="ARBA" id="ARBA00022618"/>
    </source>
</evidence>
<evidence type="ECO:0000313" key="9">
    <source>
        <dbReference type="Proteomes" id="UP000036756"/>
    </source>
</evidence>
<name>A0A0J8G0V0_CLOCY</name>
<proteinExistence type="inferred from homology"/>
<comment type="subunit">
    <text evidence="5">Self-interacts. Interacts with FtsZ.</text>
</comment>
<dbReference type="Gene3D" id="3.30.420.40">
    <property type="match status" value="2"/>
</dbReference>
<gene>
    <name evidence="5 8" type="primary">ftsA</name>
    <name evidence="8" type="ORF">CLCY_2c01710</name>
</gene>
<evidence type="ECO:0000313" key="8">
    <source>
        <dbReference type="EMBL" id="KMT21411.1"/>
    </source>
</evidence>
<dbReference type="PANTHER" id="PTHR32432">
    <property type="entry name" value="CELL DIVISION PROTEIN FTSA-RELATED"/>
    <property type="match status" value="1"/>
</dbReference>
<sequence length="422" mass="45558">MSNTVVSLDIGSSKVCVVLAEINKKQFNILGVGTSECKGVKKGIIVDIDSTVEAIQDAVSQAEQMSNREIKSTFVNIPGGYASLYKNKGVIAVSGDNKEIISEDVKRVLQAARVFSVTSDREIIDIIKEQFVVDGYGDIKDPIGMRGVRLEVDVSLVVASCTTVQNIIRSVEKSGLKIDGIVLEPLGTSMVTLSDDEKELGVALVDIGSETTDISVFNKGSLVFTKMIPVGGGHITSDISMVCKISHSDSENLKKQYGVSTSTLVKPEDTVKISALGGKGEKNVSLYEVSQVMEARISEILYLIRDTLEKEDLGESLSAGIVITGGGLFNIKGIQEVAQAHFNVPVRFGYPNFIGVASPMYSASTGIAVYALKNKKTSETLANEFRNDAADEVAVDGDYDLDEQEEKSGIFNRVKEFFTDFF</sequence>
<dbReference type="RefSeq" id="WP_048570851.1">
    <property type="nucleotide sequence ID" value="NZ_LFVU01000027.1"/>
</dbReference>
<dbReference type="InterPro" id="IPR043129">
    <property type="entry name" value="ATPase_NBD"/>
</dbReference>
<evidence type="ECO:0000259" key="7">
    <source>
        <dbReference type="SMART" id="SM00842"/>
    </source>
</evidence>
<dbReference type="PATRIC" id="fig|1121307.3.peg.1028"/>
<dbReference type="STRING" id="1121307.CLCY_2c01710"/>
<dbReference type="GO" id="GO:0032153">
    <property type="term" value="C:cell division site"/>
    <property type="evidence" value="ECO:0007669"/>
    <property type="project" value="UniProtKB-UniRule"/>
</dbReference>
<dbReference type="Proteomes" id="UP000036756">
    <property type="component" value="Unassembled WGS sequence"/>
</dbReference>
<dbReference type="EMBL" id="LFVU01000027">
    <property type="protein sequence ID" value="KMT21411.1"/>
    <property type="molecule type" value="Genomic_DNA"/>
</dbReference>
<dbReference type="PIRSF" id="PIRSF003101">
    <property type="entry name" value="FtsA"/>
    <property type="match status" value="1"/>
</dbReference>
<dbReference type="Pfam" id="PF02491">
    <property type="entry name" value="SHS2_FTSA"/>
    <property type="match status" value="1"/>
</dbReference>
<dbReference type="InterPro" id="IPR050696">
    <property type="entry name" value="FtsA/MreB"/>
</dbReference>
<dbReference type="NCBIfam" id="TIGR01174">
    <property type="entry name" value="ftsA"/>
    <property type="match status" value="1"/>
</dbReference>
<keyword evidence="2 5" id="KW-0132">Cell division</keyword>
<evidence type="ECO:0000256" key="4">
    <source>
        <dbReference type="ARBA" id="ARBA00023306"/>
    </source>
</evidence>
<reference evidence="8 9" key="1">
    <citation type="submission" date="2015-06" db="EMBL/GenBank/DDBJ databases">
        <title>Draft genome sequence of the purine-degrading Clostridium cylindrosporum HC-1 (DSM 605).</title>
        <authorList>
            <person name="Poehlein A."/>
            <person name="Schiel-Bengelsdorf B."/>
            <person name="Bengelsdorf F."/>
            <person name="Daniel R."/>
            <person name="Duerre P."/>
        </authorList>
    </citation>
    <scope>NUCLEOTIDE SEQUENCE [LARGE SCALE GENOMIC DNA]</scope>
    <source>
        <strain evidence="8 9">DSM 605</strain>
    </source>
</reference>
<comment type="function">
    <text evidence="5 6">Cell division protein that is involved in the assembly of the Z ring. May serve as a membrane anchor for the Z ring.</text>
</comment>
<dbReference type="PANTHER" id="PTHR32432:SF4">
    <property type="entry name" value="CELL DIVISION PROTEIN FTSA"/>
    <property type="match status" value="1"/>
</dbReference>
<dbReference type="OrthoDB" id="9768127at2"/>
<comment type="caution">
    <text evidence="8">The sequence shown here is derived from an EMBL/GenBank/DDBJ whole genome shotgun (WGS) entry which is preliminary data.</text>
</comment>
<dbReference type="SMART" id="SM00842">
    <property type="entry name" value="FtsA"/>
    <property type="match status" value="1"/>
</dbReference>
<dbReference type="InterPro" id="IPR003494">
    <property type="entry name" value="SHS2_FtsA"/>
</dbReference>
<keyword evidence="9" id="KW-1185">Reference proteome</keyword>
<comment type="similarity">
    <text evidence="5 6">Belongs to the FtsA/MreB family.</text>
</comment>
<evidence type="ECO:0000256" key="6">
    <source>
        <dbReference type="PIRNR" id="PIRNR003101"/>
    </source>
</evidence>
<keyword evidence="3 5" id="KW-0472">Membrane</keyword>
<dbReference type="GO" id="GO:0043093">
    <property type="term" value="P:FtsZ-dependent cytokinesis"/>
    <property type="evidence" value="ECO:0007669"/>
    <property type="project" value="UniProtKB-UniRule"/>
</dbReference>
<dbReference type="AlphaFoldDB" id="A0A0J8G0V0"/>
<accession>A0A0J8G0V0</accession>
<dbReference type="CDD" id="cd24048">
    <property type="entry name" value="ASKHA_NBD_FtsA"/>
    <property type="match status" value="1"/>
</dbReference>
<comment type="subcellular location">
    <subcellularLocation>
        <location evidence="5">Cell membrane</location>
        <topology evidence="5">Peripheral membrane protein</topology>
        <orientation evidence="5">Cytoplasmic side</orientation>
    </subcellularLocation>
    <text evidence="5">Localizes to the Z ring in an FtsZ-dependent manner. Targeted to the membrane through a conserved C-terminal amphipathic helix.</text>
</comment>
<dbReference type="InterPro" id="IPR020823">
    <property type="entry name" value="Cell_div_FtsA"/>
</dbReference>
<keyword evidence="4 5" id="KW-0131">Cell cycle</keyword>
<dbReference type="GO" id="GO:0009898">
    <property type="term" value="C:cytoplasmic side of plasma membrane"/>
    <property type="evidence" value="ECO:0007669"/>
    <property type="project" value="UniProtKB-UniRule"/>
</dbReference>
<evidence type="ECO:0000256" key="1">
    <source>
        <dbReference type="ARBA" id="ARBA00022475"/>
    </source>
</evidence>
<organism evidence="8 9">
    <name type="scientific">Clostridium cylindrosporum DSM 605</name>
    <dbReference type="NCBI Taxonomy" id="1121307"/>
    <lineage>
        <taxon>Bacteria</taxon>
        <taxon>Bacillati</taxon>
        <taxon>Bacillota</taxon>
        <taxon>Clostridia</taxon>
        <taxon>Eubacteriales</taxon>
        <taxon>Clostridiaceae</taxon>
        <taxon>Clostridium</taxon>
    </lineage>
</organism>
<evidence type="ECO:0000256" key="3">
    <source>
        <dbReference type="ARBA" id="ARBA00023136"/>
    </source>
</evidence>
<dbReference type="Pfam" id="PF14450">
    <property type="entry name" value="FtsA"/>
    <property type="match status" value="1"/>
</dbReference>
<dbReference type="SUPFAM" id="SSF53067">
    <property type="entry name" value="Actin-like ATPase domain"/>
    <property type="match status" value="2"/>
</dbReference>
<feature type="domain" description="SHS2" evidence="7">
    <location>
        <begin position="5"/>
        <end position="192"/>
    </location>
</feature>
<dbReference type="HAMAP" id="MF_02033">
    <property type="entry name" value="FtsA"/>
    <property type="match status" value="1"/>
</dbReference>
<keyword evidence="1 5" id="KW-1003">Cell membrane</keyword>
<evidence type="ECO:0000256" key="5">
    <source>
        <dbReference type="HAMAP-Rule" id="MF_02033"/>
    </source>
</evidence>